<dbReference type="SUPFAM" id="SSF51011">
    <property type="entry name" value="Glycosyl hydrolase domain"/>
    <property type="match status" value="1"/>
</dbReference>
<dbReference type="SUPFAM" id="SSF51445">
    <property type="entry name" value="(Trans)glycosidases"/>
    <property type="match status" value="1"/>
</dbReference>
<dbReference type="CDD" id="cd23425">
    <property type="entry name" value="beta-trefoil_Ricin_AglA"/>
    <property type="match status" value="1"/>
</dbReference>
<evidence type="ECO:0000256" key="7">
    <source>
        <dbReference type="ARBA" id="ARBA00022729"/>
    </source>
</evidence>
<dbReference type="InterPro" id="IPR035992">
    <property type="entry name" value="Ricin_B-like_lectins"/>
</dbReference>
<dbReference type="Gene3D" id="2.80.10.50">
    <property type="match status" value="1"/>
</dbReference>
<keyword evidence="6" id="KW-0964">Secreted</keyword>
<gene>
    <name evidence="16" type="ORF">BDV28DRAFT_127643</name>
</gene>
<feature type="chain" id="PRO_5024989199" description="Alpha-galactosidase" evidence="14">
    <location>
        <begin position="20"/>
        <end position="544"/>
    </location>
</feature>
<dbReference type="CDD" id="cd14792">
    <property type="entry name" value="GH27"/>
    <property type="match status" value="1"/>
</dbReference>
<keyword evidence="17" id="KW-1185">Reference proteome</keyword>
<dbReference type="Pfam" id="PF16499">
    <property type="entry name" value="Melibiase_2"/>
    <property type="match status" value="1"/>
</dbReference>
<dbReference type="Gene3D" id="2.60.40.1180">
    <property type="entry name" value="Golgi alpha-mannosidase II"/>
    <property type="match status" value="1"/>
</dbReference>
<dbReference type="PROSITE" id="PS50231">
    <property type="entry name" value="RICIN_B_LECTIN"/>
    <property type="match status" value="1"/>
</dbReference>
<evidence type="ECO:0000259" key="15">
    <source>
        <dbReference type="SMART" id="SM00458"/>
    </source>
</evidence>
<dbReference type="InterPro" id="IPR041233">
    <property type="entry name" value="Melibiase_C"/>
</dbReference>
<dbReference type="PANTHER" id="PTHR11452">
    <property type="entry name" value="ALPHA-GALACTOSIDASE/ALPHA-N-ACETYLGALACTOSAMINIDASE"/>
    <property type="match status" value="1"/>
</dbReference>
<comment type="subcellular location">
    <subcellularLocation>
        <location evidence="3">Secreted</location>
    </subcellularLocation>
</comment>
<organism evidence="16 17">
    <name type="scientific">Aspergillus coremiiformis</name>
    <dbReference type="NCBI Taxonomy" id="138285"/>
    <lineage>
        <taxon>Eukaryota</taxon>
        <taxon>Fungi</taxon>
        <taxon>Dikarya</taxon>
        <taxon>Ascomycota</taxon>
        <taxon>Pezizomycotina</taxon>
        <taxon>Eurotiomycetes</taxon>
        <taxon>Eurotiomycetidae</taxon>
        <taxon>Eurotiales</taxon>
        <taxon>Aspergillaceae</taxon>
        <taxon>Aspergillus</taxon>
        <taxon>Aspergillus subgen. Circumdati</taxon>
    </lineage>
</organism>
<keyword evidence="12 13" id="KW-0326">Glycosidase</keyword>
<dbReference type="Pfam" id="PF00652">
    <property type="entry name" value="Ricin_B_lectin"/>
    <property type="match status" value="1"/>
</dbReference>
<evidence type="ECO:0000313" key="17">
    <source>
        <dbReference type="Proteomes" id="UP000327118"/>
    </source>
</evidence>
<comment type="function">
    <text evidence="2">Hydrolyzes a variety of simple alpha-D-galactoside as well as more complex molecules such as oligosaccharides and polysaccharides.</text>
</comment>
<evidence type="ECO:0000256" key="11">
    <source>
        <dbReference type="ARBA" id="ARBA00023180"/>
    </source>
</evidence>
<dbReference type="Proteomes" id="UP000327118">
    <property type="component" value="Unassembled WGS sequence"/>
</dbReference>
<comment type="catalytic activity">
    <reaction evidence="1 13">
        <text>Hydrolysis of terminal, non-reducing alpha-D-galactose residues in alpha-D-galactosides, including galactose oligosaccharides, galactomannans and galactolipids.</text>
        <dbReference type="EC" id="3.2.1.22"/>
    </reaction>
</comment>
<dbReference type="GO" id="GO:0004557">
    <property type="term" value="F:alpha-galactosidase activity"/>
    <property type="evidence" value="ECO:0007669"/>
    <property type="project" value="UniProtKB-EC"/>
</dbReference>
<evidence type="ECO:0000256" key="1">
    <source>
        <dbReference type="ARBA" id="ARBA00001255"/>
    </source>
</evidence>
<proteinExistence type="inferred from homology"/>
<evidence type="ECO:0000256" key="3">
    <source>
        <dbReference type="ARBA" id="ARBA00004613"/>
    </source>
</evidence>
<evidence type="ECO:0000256" key="5">
    <source>
        <dbReference type="ARBA" id="ARBA00012755"/>
    </source>
</evidence>
<dbReference type="PANTHER" id="PTHR11452:SF91">
    <property type="entry name" value="ALPHA-GALACTOSIDASE A-RELATED"/>
    <property type="match status" value="1"/>
</dbReference>
<dbReference type="GO" id="GO:0005975">
    <property type="term" value="P:carbohydrate metabolic process"/>
    <property type="evidence" value="ECO:0007669"/>
    <property type="project" value="InterPro"/>
</dbReference>
<dbReference type="GO" id="GO:0005576">
    <property type="term" value="C:extracellular region"/>
    <property type="evidence" value="ECO:0007669"/>
    <property type="project" value="UniProtKB-SubCell"/>
</dbReference>
<feature type="signal peptide" evidence="14">
    <location>
        <begin position="1"/>
        <end position="19"/>
    </location>
</feature>
<dbReference type="OrthoDB" id="5795902at2759"/>
<dbReference type="InterPro" id="IPR002241">
    <property type="entry name" value="Glyco_hydro_27"/>
</dbReference>
<evidence type="ECO:0000256" key="8">
    <source>
        <dbReference type="ARBA" id="ARBA00022734"/>
    </source>
</evidence>
<dbReference type="Gene3D" id="3.20.20.70">
    <property type="entry name" value="Aldolase class I"/>
    <property type="match status" value="1"/>
</dbReference>
<dbReference type="InterPro" id="IPR000772">
    <property type="entry name" value="Ricin_B_lectin"/>
</dbReference>
<evidence type="ECO:0000256" key="12">
    <source>
        <dbReference type="ARBA" id="ARBA00023295"/>
    </source>
</evidence>
<evidence type="ECO:0000256" key="4">
    <source>
        <dbReference type="ARBA" id="ARBA00009743"/>
    </source>
</evidence>
<evidence type="ECO:0000256" key="10">
    <source>
        <dbReference type="ARBA" id="ARBA00023157"/>
    </source>
</evidence>
<evidence type="ECO:0000256" key="13">
    <source>
        <dbReference type="RuleBase" id="RU361168"/>
    </source>
</evidence>
<sequence length="544" mass="60049">MSCRMKLATKWTLLATAMASTMPAQKVATIENPARLPTPPMGFNNWSRLMCDLNETLFVKTADAMASNGLLEAGYNRINLDDCWMNDQRTENGSLAWNTTKFPHGLPWLGQYVKSKGFNFGIYEDAGNLTCGGYPGSLGHEEIDAQTFASWGIDYLKLDGCHVDPRHGRTLQEEYKYLYGHWHDVLGKMERPLIFSESAPAYFSTTSNFTDWYTVMDWVPQYGELARHSVDILVYMGAGSAWDSIMTNYRFNTLVARYQRPGYYNDPDFLIPDHPGLTLDERRSHFALWASFSAPLLISAYIPDLPSEDVAYLTNEALIAVNQDSLAEQATLASRDSKVDILTRSLADGSRLVTVLNHGNETSEINIPLDVLGLSSHCTYQARDLWDGSEQTIKRRITVKLNTHATAVYKLSVSRECAAVIPTGIIFNTASGNCLTGNTSTVSFEPCQGGRSQIWQVDSSGVIGPLSERSQCLTTNGESVSLQACTGSHVQKWSYAISGNLRNLGADKCLTERETGGIGVCGFEANHQVFGLPGGVQLAVLNKY</sequence>
<dbReference type="Pfam" id="PF17801">
    <property type="entry name" value="Melibiase_C"/>
    <property type="match status" value="1"/>
</dbReference>
<name>A0A5N6ZEZ6_9EURO</name>
<feature type="domain" description="Ricin B lectin" evidence="15">
    <location>
        <begin position="421"/>
        <end position="533"/>
    </location>
</feature>
<dbReference type="FunFam" id="3.20.20.70:FF:000177">
    <property type="entry name" value="Alpha-galactosidase"/>
    <property type="match status" value="1"/>
</dbReference>
<keyword evidence="7 14" id="KW-0732">Signal</keyword>
<evidence type="ECO:0000313" key="16">
    <source>
        <dbReference type="EMBL" id="KAE8356244.1"/>
    </source>
</evidence>
<evidence type="ECO:0000256" key="6">
    <source>
        <dbReference type="ARBA" id="ARBA00022525"/>
    </source>
</evidence>
<dbReference type="InterPro" id="IPR013780">
    <property type="entry name" value="Glyco_hydro_b"/>
</dbReference>
<keyword evidence="9 13" id="KW-0378">Hydrolase</keyword>
<dbReference type="InterPro" id="IPR013785">
    <property type="entry name" value="Aldolase_TIM"/>
</dbReference>
<keyword evidence="10 13" id="KW-1015">Disulfide bond</keyword>
<dbReference type="EC" id="3.2.1.22" evidence="5 13"/>
<evidence type="ECO:0000256" key="9">
    <source>
        <dbReference type="ARBA" id="ARBA00022801"/>
    </source>
</evidence>
<dbReference type="AlphaFoldDB" id="A0A5N6ZEZ6"/>
<dbReference type="GO" id="GO:0030246">
    <property type="term" value="F:carbohydrate binding"/>
    <property type="evidence" value="ECO:0007669"/>
    <property type="project" value="UniProtKB-KW"/>
</dbReference>
<dbReference type="InterPro" id="IPR017853">
    <property type="entry name" value="GH"/>
</dbReference>
<reference evidence="17" key="1">
    <citation type="submission" date="2019-04" db="EMBL/GenBank/DDBJ databases">
        <title>Friends and foes A comparative genomics studyof 23 Aspergillus species from section Flavi.</title>
        <authorList>
            <consortium name="DOE Joint Genome Institute"/>
            <person name="Kjaerbolling I."/>
            <person name="Vesth T."/>
            <person name="Frisvad J.C."/>
            <person name="Nybo J.L."/>
            <person name="Theobald S."/>
            <person name="Kildgaard S."/>
            <person name="Isbrandt T."/>
            <person name="Kuo A."/>
            <person name="Sato A."/>
            <person name="Lyhne E.K."/>
            <person name="Kogle M.E."/>
            <person name="Wiebenga A."/>
            <person name="Kun R.S."/>
            <person name="Lubbers R.J."/>
            <person name="Makela M.R."/>
            <person name="Barry K."/>
            <person name="Chovatia M."/>
            <person name="Clum A."/>
            <person name="Daum C."/>
            <person name="Haridas S."/>
            <person name="He G."/>
            <person name="LaButti K."/>
            <person name="Lipzen A."/>
            <person name="Mondo S."/>
            <person name="Riley R."/>
            <person name="Salamov A."/>
            <person name="Simmons B.A."/>
            <person name="Magnuson J.K."/>
            <person name="Henrissat B."/>
            <person name="Mortensen U.H."/>
            <person name="Larsen T.O."/>
            <person name="Devries R.P."/>
            <person name="Grigoriev I.V."/>
            <person name="Machida M."/>
            <person name="Baker S.E."/>
            <person name="Andersen M.R."/>
        </authorList>
    </citation>
    <scope>NUCLEOTIDE SEQUENCE [LARGE SCALE GENOMIC DNA]</scope>
    <source>
        <strain evidence="17">CBS 553.77</strain>
    </source>
</reference>
<accession>A0A5N6ZEZ6</accession>
<evidence type="ECO:0000256" key="2">
    <source>
        <dbReference type="ARBA" id="ARBA00003969"/>
    </source>
</evidence>
<protein>
    <recommendedName>
        <fullName evidence="5 13">Alpha-galactosidase</fullName>
        <ecNumber evidence="5 13">3.2.1.22</ecNumber>
    </recommendedName>
    <alternativeName>
        <fullName evidence="13">Melibiase</fullName>
    </alternativeName>
</protein>
<evidence type="ECO:0000256" key="14">
    <source>
        <dbReference type="SAM" id="SignalP"/>
    </source>
</evidence>
<dbReference type="EMBL" id="ML739041">
    <property type="protein sequence ID" value="KAE8356244.1"/>
    <property type="molecule type" value="Genomic_DNA"/>
</dbReference>
<dbReference type="PRINTS" id="PR00740">
    <property type="entry name" value="GLHYDRLASE27"/>
</dbReference>
<keyword evidence="11" id="KW-0325">Glycoprotein</keyword>
<comment type="similarity">
    <text evidence="4 13">Belongs to the glycosyl hydrolase 27 family.</text>
</comment>
<keyword evidence="8" id="KW-0430">Lectin</keyword>
<dbReference type="SUPFAM" id="SSF50370">
    <property type="entry name" value="Ricin B-like lectins"/>
    <property type="match status" value="1"/>
</dbReference>
<dbReference type="SMART" id="SM00458">
    <property type="entry name" value="RICIN"/>
    <property type="match status" value="1"/>
</dbReference>